<dbReference type="Proteomes" id="UP000076079">
    <property type="component" value="Chromosome"/>
</dbReference>
<feature type="region of interest" description="Disordered" evidence="1">
    <location>
        <begin position="196"/>
        <end position="218"/>
    </location>
</feature>
<reference evidence="2 3" key="1">
    <citation type="journal article" date="2016" name="Genome Announc.">
        <title>First Complete Genome Sequence of a Subdivision 6 Acidobacterium Strain.</title>
        <authorList>
            <person name="Huang S."/>
            <person name="Vieira S."/>
            <person name="Bunk B."/>
            <person name="Riedel T."/>
            <person name="Sproer C."/>
            <person name="Overmann J."/>
        </authorList>
    </citation>
    <scope>NUCLEOTIDE SEQUENCE [LARGE SCALE GENOMIC DNA]</scope>
    <source>
        <strain evidence="3">DSM 100886 HEG_-6_39</strain>
    </source>
</reference>
<reference evidence="3" key="2">
    <citation type="submission" date="2016-04" db="EMBL/GenBank/DDBJ databases">
        <title>First Complete Genome Sequence of a Subdivision 6 Acidobacterium.</title>
        <authorList>
            <person name="Huang S."/>
            <person name="Vieira S."/>
            <person name="Bunk B."/>
            <person name="Riedel T."/>
            <person name="Sproeer C."/>
            <person name="Overmann J."/>
        </authorList>
    </citation>
    <scope>NUCLEOTIDE SEQUENCE [LARGE SCALE GENOMIC DNA]</scope>
    <source>
        <strain evidence="3">DSM 100886 HEG_-6_39</strain>
    </source>
</reference>
<sequence>MAQGTSGWGSPTLPPAASAAGFVRRPTPTATPTDVGVELARRSPFDARLLRPARTWRAIGNDVAARHLVDVLRSADDGRGIEGGVGHAACKALATDGGAQREDGDHCTEHGNRPGETPRQSRAPVLGHLSRDAHAVHDATTMPGPERCFGLRPWTFDGHPSLAGSGVASGSDIPTLRNAASVRRPDLSAVALAKVEGRRPHHRKQGYTTGNKTGREPAGCRRRACSTLACSAFGVPRSTVVPRSGAWHKPAGPGP</sequence>
<dbReference type="STRING" id="1855912.LuPra_05180"/>
<organism evidence="2 3">
    <name type="scientific">Luteitalea pratensis</name>
    <dbReference type="NCBI Taxonomy" id="1855912"/>
    <lineage>
        <taxon>Bacteria</taxon>
        <taxon>Pseudomonadati</taxon>
        <taxon>Acidobacteriota</taxon>
        <taxon>Vicinamibacteria</taxon>
        <taxon>Vicinamibacterales</taxon>
        <taxon>Vicinamibacteraceae</taxon>
        <taxon>Luteitalea</taxon>
    </lineage>
</organism>
<protein>
    <submittedName>
        <fullName evidence="2">Uncharacterized protein</fullName>
    </submittedName>
</protein>
<feature type="region of interest" description="Disordered" evidence="1">
    <location>
        <begin position="1"/>
        <end position="34"/>
    </location>
</feature>
<evidence type="ECO:0000256" key="1">
    <source>
        <dbReference type="SAM" id="MobiDB-lite"/>
    </source>
</evidence>
<accession>A0A143PU51</accession>
<feature type="compositionally biased region" description="Basic and acidic residues" evidence="1">
    <location>
        <begin position="99"/>
        <end position="113"/>
    </location>
</feature>
<keyword evidence="3" id="KW-1185">Reference proteome</keyword>
<name>A0A143PU51_LUTPR</name>
<gene>
    <name evidence="2" type="ORF">LuPra_05180</name>
</gene>
<proteinExistence type="predicted"/>
<dbReference type="EMBL" id="CP015136">
    <property type="protein sequence ID" value="AMY11911.1"/>
    <property type="molecule type" value="Genomic_DNA"/>
</dbReference>
<feature type="region of interest" description="Disordered" evidence="1">
    <location>
        <begin position="96"/>
        <end position="122"/>
    </location>
</feature>
<dbReference type="KEGG" id="abac:LuPra_05180"/>
<evidence type="ECO:0000313" key="3">
    <source>
        <dbReference type="Proteomes" id="UP000076079"/>
    </source>
</evidence>
<evidence type="ECO:0000313" key="2">
    <source>
        <dbReference type="EMBL" id="AMY11911.1"/>
    </source>
</evidence>
<dbReference type="AlphaFoldDB" id="A0A143PU51"/>